<proteinExistence type="predicted"/>
<dbReference type="STRING" id="1561998.A0A1I7UYV8"/>
<dbReference type="Proteomes" id="UP000095282">
    <property type="component" value="Unplaced"/>
</dbReference>
<evidence type="ECO:0000313" key="3">
    <source>
        <dbReference type="WBParaSite" id="Csp11.Scaffold630.g20719.t1"/>
    </source>
</evidence>
<dbReference type="Pfam" id="PF24937">
    <property type="entry name" value="DUF7754"/>
    <property type="match status" value="1"/>
</dbReference>
<dbReference type="InterPro" id="IPR056656">
    <property type="entry name" value="DUF7754"/>
</dbReference>
<reference evidence="3" key="1">
    <citation type="submission" date="2016-11" db="UniProtKB">
        <authorList>
            <consortium name="WormBaseParasite"/>
        </authorList>
    </citation>
    <scope>IDENTIFICATION</scope>
</reference>
<evidence type="ECO:0000259" key="1">
    <source>
        <dbReference type="Pfam" id="PF24937"/>
    </source>
</evidence>
<keyword evidence="2" id="KW-1185">Reference proteome</keyword>
<evidence type="ECO:0000313" key="2">
    <source>
        <dbReference type="Proteomes" id="UP000095282"/>
    </source>
</evidence>
<accession>A0A1I7UYV8</accession>
<feature type="domain" description="DUF7754" evidence="1">
    <location>
        <begin position="160"/>
        <end position="208"/>
    </location>
</feature>
<dbReference type="AlphaFoldDB" id="A0A1I7UYV8"/>
<sequence>MSLSELSVLSADTAISIHEEDLERIKEDQKIETNEVRMATGKEMRPENTISTVIFVAVDDQNLRNGPEENTFIYEKLVFRVKQIIENGVRRVFLTVQSSSPSEWQLLVQLRIKTGCQWNILNVVDKDVFKFDSFSYPLDVQIENDDVKCLKFEMRVLNFMTFIERFQAAIQNRLEPAIRELAFRAAIDGTWNHMIQGGFEPENFCGRQEGDTTKSTILFRGTKFYINSGLLAAHGKEMLCIGQNEEFIARYTPDFHRECARGDLIPGEVLIQLLTYMHPMGSVPHPDMIRACIVFAYDHG</sequence>
<protein>
    <submittedName>
        <fullName evidence="3">Piwi domain-containing protein</fullName>
    </submittedName>
</protein>
<dbReference type="WBParaSite" id="Csp11.Scaffold630.g20719.t1">
    <property type="protein sequence ID" value="Csp11.Scaffold630.g20719.t1"/>
    <property type="gene ID" value="Csp11.Scaffold630.g20719"/>
</dbReference>
<organism evidence="2 3">
    <name type="scientific">Caenorhabditis tropicalis</name>
    <dbReference type="NCBI Taxonomy" id="1561998"/>
    <lineage>
        <taxon>Eukaryota</taxon>
        <taxon>Metazoa</taxon>
        <taxon>Ecdysozoa</taxon>
        <taxon>Nematoda</taxon>
        <taxon>Chromadorea</taxon>
        <taxon>Rhabditida</taxon>
        <taxon>Rhabditina</taxon>
        <taxon>Rhabditomorpha</taxon>
        <taxon>Rhabditoidea</taxon>
        <taxon>Rhabditidae</taxon>
        <taxon>Peloderinae</taxon>
        <taxon>Caenorhabditis</taxon>
    </lineage>
</organism>
<dbReference type="eggNOG" id="ENOG502S6P5">
    <property type="taxonomic scope" value="Eukaryota"/>
</dbReference>
<name>A0A1I7UYV8_9PELO</name>